<dbReference type="AlphaFoldDB" id="A0A6A1WSI0"/>
<reference evidence="1 2" key="1">
    <citation type="journal article" date="2019" name="Plant Biotechnol. J.">
        <title>The red bayberry genome and genetic basis of sex determination.</title>
        <authorList>
            <person name="Jia H.M."/>
            <person name="Jia H.J."/>
            <person name="Cai Q.L."/>
            <person name="Wang Y."/>
            <person name="Zhao H.B."/>
            <person name="Yang W.F."/>
            <person name="Wang G.Y."/>
            <person name="Li Y.H."/>
            <person name="Zhan D.L."/>
            <person name="Shen Y.T."/>
            <person name="Niu Q.F."/>
            <person name="Chang L."/>
            <person name="Qiu J."/>
            <person name="Zhao L."/>
            <person name="Xie H.B."/>
            <person name="Fu W.Y."/>
            <person name="Jin J."/>
            <person name="Li X.W."/>
            <person name="Jiao Y."/>
            <person name="Zhou C.C."/>
            <person name="Tu T."/>
            <person name="Chai C.Y."/>
            <person name="Gao J.L."/>
            <person name="Fan L.J."/>
            <person name="van de Weg E."/>
            <person name="Wang J.Y."/>
            <person name="Gao Z.S."/>
        </authorList>
    </citation>
    <scope>NUCLEOTIDE SEQUENCE [LARGE SCALE GENOMIC DNA]</scope>
    <source>
        <tissue evidence="1">Leaves</tissue>
    </source>
</reference>
<dbReference type="EMBL" id="RXIC02000005">
    <property type="protein sequence ID" value="KAB1228242.1"/>
    <property type="molecule type" value="Genomic_DNA"/>
</dbReference>
<dbReference type="Proteomes" id="UP000516437">
    <property type="component" value="Unassembled WGS sequence"/>
</dbReference>
<evidence type="ECO:0000313" key="1">
    <source>
        <dbReference type="EMBL" id="KAB1228242.1"/>
    </source>
</evidence>
<evidence type="ECO:0000313" key="2">
    <source>
        <dbReference type="Proteomes" id="UP000516437"/>
    </source>
</evidence>
<organism evidence="1 2">
    <name type="scientific">Morella rubra</name>
    <name type="common">Chinese bayberry</name>
    <dbReference type="NCBI Taxonomy" id="262757"/>
    <lineage>
        <taxon>Eukaryota</taxon>
        <taxon>Viridiplantae</taxon>
        <taxon>Streptophyta</taxon>
        <taxon>Embryophyta</taxon>
        <taxon>Tracheophyta</taxon>
        <taxon>Spermatophyta</taxon>
        <taxon>Magnoliopsida</taxon>
        <taxon>eudicotyledons</taxon>
        <taxon>Gunneridae</taxon>
        <taxon>Pentapetalae</taxon>
        <taxon>rosids</taxon>
        <taxon>fabids</taxon>
        <taxon>Fagales</taxon>
        <taxon>Myricaceae</taxon>
        <taxon>Morella</taxon>
    </lineage>
</organism>
<comment type="caution">
    <text evidence="1">The sequence shown here is derived from an EMBL/GenBank/DDBJ whole genome shotgun (WGS) entry which is preliminary data.</text>
</comment>
<keyword evidence="2" id="KW-1185">Reference proteome</keyword>
<protein>
    <submittedName>
        <fullName evidence="1">Uncharacterized protein</fullName>
    </submittedName>
</protein>
<gene>
    <name evidence="1" type="ORF">CJ030_MR7G001969</name>
</gene>
<name>A0A6A1WSI0_9ROSI</name>
<proteinExistence type="predicted"/>
<accession>A0A6A1WSI0</accession>
<sequence length="55" mass="6447">MILTTQSIPGKLVNLQTKLLWGESNPFIITHRQYGVALRRYHVWHAWENVNPFTA</sequence>